<proteinExistence type="predicted"/>
<reference evidence="2" key="1">
    <citation type="submission" date="2022-06" db="EMBL/GenBank/DDBJ databases">
        <title>Idiomarina rhizosphaerae M1R2S28.</title>
        <authorList>
            <person name="Sun J.-Q."/>
            <person name="Li L.-F."/>
        </authorList>
    </citation>
    <scope>NUCLEOTIDE SEQUENCE</scope>
    <source>
        <strain evidence="2">M1R2S28</strain>
    </source>
</reference>
<protein>
    <submittedName>
        <fullName evidence="2">DUF4241 domain-containing protein</fullName>
    </submittedName>
</protein>
<dbReference type="Proteomes" id="UP001139474">
    <property type="component" value="Unassembled WGS sequence"/>
</dbReference>
<dbReference type="EMBL" id="JAMZDE010000001">
    <property type="protein sequence ID" value="MCP1338040.1"/>
    <property type="molecule type" value="Genomic_DNA"/>
</dbReference>
<evidence type="ECO:0000313" key="2">
    <source>
        <dbReference type="EMBL" id="MCP1338040.1"/>
    </source>
</evidence>
<feature type="region of interest" description="Disordered" evidence="1">
    <location>
        <begin position="1"/>
        <end position="21"/>
    </location>
</feature>
<sequence>MQNSNNVVGKQSSYDEPMNSPEERVKSFISHWYEQWLKAETKSKAEEDNGQGFDFGYWRDLMSAVDKAHFLAGSGSGSDNSFGPADYDPNNEKIIECDIQGDFAQVLTELRQDEGRPSNYHAYELKFDAEKDWKITRIHTLFHPPKSPVIAPEQHADILAMSSSAAPFMNKQENLDLNEQTLFQQNRRVTIPHLDEGEAKLEEVGRLRISSGILGILDFGYDIYRFEPLQRKVKPGDYLVETVTAYNRVAGIRVKLSESEQAVKWYAANTPSGNGVYGVDAGNLAIFDVGNLVELSHLRKEKLFNEWILEGKTELLSMTGQDDCVICTSGFGDGAYPAFWGVNEQDEVVSLYIDFMILVQETENGSYESI</sequence>
<organism evidence="2 3">
    <name type="scientific">Idiomarina rhizosphaerae</name>
    <dbReference type="NCBI Taxonomy" id="2961572"/>
    <lineage>
        <taxon>Bacteria</taxon>
        <taxon>Pseudomonadati</taxon>
        <taxon>Pseudomonadota</taxon>
        <taxon>Gammaproteobacteria</taxon>
        <taxon>Alteromonadales</taxon>
        <taxon>Idiomarinaceae</taxon>
        <taxon>Idiomarina</taxon>
    </lineage>
</organism>
<gene>
    <name evidence="2" type="ORF">NJR55_00410</name>
</gene>
<dbReference type="Pfam" id="PF14025">
    <property type="entry name" value="DUF4241"/>
    <property type="match status" value="1"/>
</dbReference>
<feature type="compositionally biased region" description="Polar residues" evidence="1">
    <location>
        <begin position="1"/>
        <end position="14"/>
    </location>
</feature>
<comment type="caution">
    <text evidence="2">The sequence shown here is derived from an EMBL/GenBank/DDBJ whole genome shotgun (WGS) entry which is preliminary data.</text>
</comment>
<evidence type="ECO:0000313" key="3">
    <source>
        <dbReference type="Proteomes" id="UP001139474"/>
    </source>
</evidence>
<name>A0A9X2JRU2_9GAMM</name>
<dbReference type="RefSeq" id="WP_253616818.1">
    <property type="nucleotide sequence ID" value="NZ_JAMZDE010000001.1"/>
</dbReference>
<evidence type="ECO:0000256" key="1">
    <source>
        <dbReference type="SAM" id="MobiDB-lite"/>
    </source>
</evidence>
<keyword evidence="3" id="KW-1185">Reference proteome</keyword>
<dbReference type="AlphaFoldDB" id="A0A9X2JRU2"/>
<dbReference type="InterPro" id="IPR025335">
    <property type="entry name" value="DUF4241"/>
</dbReference>
<accession>A0A9X2JRU2</accession>